<evidence type="ECO:0000256" key="1">
    <source>
        <dbReference type="SAM" id="Phobius"/>
    </source>
</evidence>
<feature type="transmembrane region" description="Helical" evidence="1">
    <location>
        <begin position="373"/>
        <end position="393"/>
    </location>
</feature>
<sequence>MASGFRGDVQGLRAVAVLVVIAAHAGVPLLPGGFVGVDVFFVISGFLISGLLYAELREGGTVSLVDFWSRRARRILPAATLVLVVTVVMSLFWTTLIDARDLLDEAVWSALFLANVHAAQQGVYYFAAETGPSPLQHYWSLAVEEQFYLVWPLLLLALVAATRVVTRRGKQQRLPRRTVLVALVVVAGASFAWSVHTTATSPAAAYFSTPARVWELAVGAITALVAPLVAPRLPRAVGWVLSVGGLVAVAAAVVVIDEATPFPGYAAALPVLGTAAVLLAGSGTGLLAAPVRWLLENPVMRRVGDWSYSLYLWHWPALVLTERNAGRPLTAVETAVVVLVVVNLAALTYRFVEQPFRTGAPARRLRSRRRLSLALYPASLAVVALACAGSWWWTGVQGGERGDNPAIAAAADVAVLDDHERTVALVRASVEAARNQVDVPSDLTPNLLDLRSSIADVGACDYEDDDVRALCPRGDVDGDRTLVLLGDSHARAWIPALDRIATDNGWRAYYLVKPQCPAAHVVVAPVREDVVFTACEEFRAWSTATVAGLRPDLAIVASSPPVNGVWVDGEHRESLDDVADVLEEGYDALFDDLQDSADRTVLIRDVPKAGHDPGDCLTSSRPSLLDCMFTPVERSTLLGDVAVKSALLHSADVVDPTPWLCWQDLCPVVIGGTLSYRDTDHLTTEYAAALAGALGRAIGLDEGS</sequence>
<name>A0A6J6SHQ1_9ZZZZ</name>
<dbReference type="EMBL" id="CAEZYQ010000004">
    <property type="protein sequence ID" value="CAB4733789.1"/>
    <property type="molecule type" value="Genomic_DNA"/>
</dbReference>
<feature type="domain" description="SGNH" evidence="3">
    <location>
        <begin position="460"/>
        <end position="693"/>
    </location>
</feature>
<feature type="transmembrane region" description="Helical" evidence="1">
    <location>
        <begin position="178"/>
        <end position="199"/>
    </location>
</feature>
<organism evidence="4">
    <name type="scientific">freshwater metagenome</name>
    <dbReference type="NCBI Taxonomy" id="449393"/>
    <lineage>
        <taxon>unclassified sequences</taxon>
        <taxon>metagenomes</taxon>
        <taxon>ecological metagenomes</taxon>
    </lineage>
</organism>
<evidence type="ECO:0000259" key="2">
    <source>
        <dbReference type="Pfam" id="PF01757"/>
    </source>
</evidence>
<dbReference type="InterPro" id="IPR043968">
    <property type="entry name" value="SGNH"/>
</dbReference>
<feature type="transmembrane region" description="Helical" evidence="1">
    <location>
        <begin position="75"/>
        <end position="93"/>
    </location>
</feature>
<keyword evidence="1" id="KW-1133">Transmembrane helix</keyword>
<dbReference type="PANTHER" id="PTHR23028">
    <property type="entry name" value="ACETYLTRANSFERASE"/>
    <property type="match status" value="1"/>
</dbReference>
<feature type="transmembrane region" description="Helical" evidence="1">
    <location>
        <begin position="148"/>
        <end position="166"/>
    </location>
</feature>
<dbReference type="AlphaFoldDB" id="A0A6J6SHQ1"/>
<reference evidence="4" key="1">
    <citation type="submission" date="2020-05" db="EMBL/GenBank/DDBJ databases">
        <authorList>
            <person name="Chiriac C."/>
            <person name="Salcher M."/>
            <person name="Ghai R."/>
            <person name="Kavagutti S V."/>
        </authorList>
    </citation>
    <scope>NUCLEOTIDE SEQUENCE</scope>
</reference>
<feature type="transmembrane region" description="Helical" evidence="1">
    <location>
        <begin position="12"/>
        <end position="30"/>
    </location>
</feature>
<dbReference type="Pfam" id="PF19040">
    <property type="entry name" value="SGNH"/>
    <property type="match status" value="1"/>
</dbReference>
<keyword evidence="1" id="KW-0472">Membrane</keyword>
<keyword evidence="1" id="KW-0812">Transmembrane</keyword>
<evidence type="ECO:0000259" key="3">
    <source>
        <dbReference type="Pfam" id="PF19040"/>
    </source>
</evidence>
<feature type="transmembrane region" description="Helical" evidence="1">
    <location>
        <begin position="211"/>
        <end position="230"/>
    </location>
</feature>
<dbReference type="GO" id="GO:0009103">
    <property type="term" value="P:lipopolysaccharide biosynthetic process"/>
    <property type="evidence" value="ECO:0007669"/>
    <property type="project" value="TreeGrafter"/>
</dbReference>
<dbReference type="PANTHER" id="PTHR23028:SF53">
    <property type="entry name" value="ACYL_TRANSF_3 DOMAIN-CONTAINING PROTEIN"/>
    <property type="match status" value="1"/>
</dbReference>
<feature type="transmembrane region" description="Helical" evidence="1">
    <location>
        <begin position="268"/>
        <end position="291"/>
    </location>
</feature>
<evidence type="ECO:0000313" key="4">
    <source>
        <dbReference type="EMBL" id="CAB4733789.1"/>
    </source>
</evidence>
<dbReference type="Pfam" id="PF01757">
    <property type="entry name" value="Acyl_transf_3"/>
    <property type="match status" value="1"/>
</dbReference>
<feature type="transmembrane region" description="Helical" evidence="1">
    <location>
        <begin position="237"/>
        <end position="256"/>
    </location>
</feature>
<protein>
    <submittedName>
        <fullName evidence="4">Unannotated protein</fullName>
    </submittedName>
</protein>
<dbReference type="GO" id="GO:0016020">
    <property type="term" value="C:membrane"/>
    <property type="evidence" value="ECO:0007669"/>
    <property type="project" value="TreeGrafter"/>
</dbReference>
<feature type="transmembrane region" description="Helical" evidence="1">
    <location>
        <begin position="36"/>
        <end position="54"/>
    </location>
</feature>
<dbReference type="InterPro" id="IPR050879">
    <property type="entry name" value="Acyltransferase_3"/>
</dbReference>
<dbReference type="GO" id="GO:0016747">
    <property type="term" value="F:acyltransferase activity, transferring groups other than amino-acyl groups"/>
    <property type="evidence" value="ECO:0007669"/>
    <property type="project" value="InterPro"/>
</dbReference>
<proteinExistence type="predicted"/>
<dbReference type="InterPro" id="IPR002656">
    <property type="entry name" value="Acyl_transf_3_dom"/>
</dbReference>
<gene>
    <name evidence="4" type="ORF">UFOPK2761_00706</name>
</gene>
<accession>A0A6J6SHQ1</accession>
<feature type="domain" description="Acyltransferase 3" evidence="2">
    <location>
        <begin position="9"/>
        <end position="348"/>
    </location>
</feature>